<gene>
    <name evidence="5" type="ORF">FM104_07700</name>
</gene>
<sequence length="235" mass="23649">MSITLRRGALVAALAAGIVIATPAVASAHVGVSPDAISSGTSTLLTFSFSHGCGESPTTALRITMPEGAASVSPTFDAAWDAQVEKGDDGFVSTVTFTAVRPVPIDLRGAVSINFRPAEKDIGPLVFPVSQICEEGSSEWVETAEEGQDPHDLDAPAPVVEVTAAADDAHGHDTGAASDDAPSDTPAADHTAPAGDAASADDAVSPVPMIVGSAGLVAGLVALVVSIAAYRRRRA</sequence>
<dbReference type="InterPro" id="IPR012533">
    <property type="entry name" value="YcnI-copper_dom"/>
</dbReference>
<proteinExistence type="predicted"/>
<evidence type="ECO:0000256" key="1">
    <source>
        <dbReference type="SAM" id="MobiDB-lite"/>
    </source>
</evidence>
<name>A0A1R4JJ31_9MICO</name>
<feature type="signal peptide" evidence="3">
    <location>
        <begin position="1"/>
        <end position="26"/>
    </location>
</feature>
<keyword evidence="2" id="KW-0472">Membrane</keyword>
<evidence type="ECO:0000256" key="3">
    <source>
        <dbReference type="SAM" id="SignalP"/>
    </source>
</evidence>
<dbReference type="CDD" id="cd08545">
    <property type="entry name" value="YcnI_like"/>
    <property type="match status" value="1"/>
</dbReference>
<organism evidence="5 6">
    <name type="scientific">Microbacterium esteraromaticum</name>
    <dbReference type="NCBI Taxonomy" id="57043"/>
    <lineage>
        <taxon>Bacteria</taxon>
        <taxon>Bacillati</taxon>
        <taxon>Actinomycetota</taxon>
        <taxon>Actinomycetes</taxon>
        <taxon>Micrococcales</taxon>
        <taxon>Microbacteriaceae</taxon>
        <taxon>Microbacterium</taxon>
    </lineage>
</organism>
<dbReference type="InterPro" id="IPR038507">
    <property type="entry name" value="YcnI-like_sf"/>
</dbReference>
<accession>A0A1R4JJ31</accession>
<dbReference type="Proteomes" id="UP000196320">
    <property type="component" value="Unassembled WGS sequence"/>
</dbReference>
<evidence type="ECO:0000313" key="5">
    <source>
        <dbReference type="EMBL" id="SJN32019.1"/>
    </source>
</evidence>
<feature type="chain" id="PRO_5038741486" evidence="3">
    <location>
        <begin position="27"/>
        <end position="235"/>
    </location>
</feature>
<keyword evidence="6" id="KW-1185">Reference proteome</keyword>
<feature type="transmembrane region" description="Helical" evidence="2">
    <location>
        <begin position="209"/>
        <end position="230"/>
    </location>
</feature>
<dbReference type="AlphaFoldDB" id="A0A1R4JJ31"/>
<dbReference type="EMBL" id="FUKO01000019">
    <property type="protein sequence ID" value="SJN32019.1"/>
    <property type="molecule type" value="Genomic_DNA"/>
</dbReference>
<protein>
    <submittedName>
        <fullName evidence="5">Conserved membrane protein in copper uptake, YcnI</fullName>
    </submittedName>
</protein>
<dbReference type="RefSeq" id="WP_087130837.1">
    <property type="nucleotide sequence ID" value="NZ_FUKO01000019.1"/>
</dbReference>
<keyword evidence="2" id="KW-0812">Transmembrane</keyword>
<keyword evidence="3" id="KW-0732">Signal</keyword>
<evidence type="ECO:0000259" key="4">
    <source>
        <dbReference type="Pfam" id="PF07987"/>
    </source>
</evidence>
<feature type="domain" description="YncI copper-binding" evidence="4">
    <location>
        <begin position="29"/>
        <end position="162"/>
    </location>
</feature>
<evidence type="ECO:0000313" key="6">
    <source>
        <dbReference type="Proteomes" id="UP000196320"/>
    </source>
</evidence>
<dbReference type="Pfam" id="PF07987">
    <property type="entry name" value="DUF1775"/>
    <property type="match status" value="1"/>
</dbReference>
<dbReference type="Gene3D" id="2.60.40.2230">
    <property type="entry name" value="Uncharacterised protein YcnI-like PF07987, DUF1775"/>
    <property type="match status" value="1"/>
</dbReference>
<keyword evidence="2" id="KW-1133">Transmembrane helix</keyword>
<feature type="region of interest" description="Disordered" evidence="1">
    <location>
        <begin position="170"/>
        <end position="201"/>
    </location>
</feature>
<reference evidence="5 6" key="1">
    <citation type="submission" date="2017-02" db="EMBL/GenBank/DDBJ databases">
        <authorList>
            <person name="Peterson S.W."/>
        </authorList>
    </citation>
    <scope>NUCLEOTIDE SEQUENCE [LARGE SCALE GENOMIC DNA]</scope>
    <source>
        <strain evidence="5 6">B Mb 05.01</strain>
    </source>
</reference>
<dbReference type="OrthoDB" id="9810871at2"/>
<feature type="compositionally biased region" description="Low complexity" evidence="1">
    <location>
        <begin position="174"/>
        <end position="201"/>
    </location>
</feature>
<evidence type="ECO:0000256" key="2">
    <source>
        <dbReference type="SAM" id="Phobius"/>
    </source>
</evidence>